<evidence type="ECO:0000313" key="5">
    <source>
        <dbReference type="EMBL" id="OJJ34075.1"/>
    </source>
</evidence>
<protein>
    <submittedName>
        <fullName evidence="5">Uncharacterized protein</fullName>
    </submittedName>
</protein>
<dbReference type="AlphaFoldDB" id="A0A1L9RGM2"/>
<feature type="signal peptide" evidence="2">
    <location>
        <begin position="1"/>
        <end position="18"/>
    </location>
</feature>
<dbReference type="OrthoDB" id="160645at2759"/>
<feature type="chain" id="PRO_5009887465" evidence="2">
    <location>
        <begin position="19"/>
        <end position="576"/>
    </location>
</feature>
<dbReference type="RefSeq" id="XP_040687751.1">
    <property type="nucleotide sequence ID" value="XM_040833244.1"/>
</dbReference>
<dbReference type="Pfam" id="PF22974">
    <property type="entry name" value="DUF7029"/>
    <property type="match status" value="1"/>
</dbReference>
<feature type="domain" description="DUF7029" evidence="3">
    <location>
        <begin position="99"/>
        <end position="190"/>
    </location>
</feature>
<keyword evidence="2" id="KW-0732">Signal</keyword>
<evidence type="ECO:0000256" key="1">
    <source>
        <dbReference type="SAM" id="MobiDB-lite"/>
    </source>
</evidence>
<feature type="compositionally biased region" description="Polar residues" evidence="1">
    <location>
        <begin position="507"/>
        <end position="523"/>
    </location>
</feature>
<dbReference type="GeneID" id="63749092"/>
<keyword evidence="6" id="KW-1185">Reference proteome</keyword>
<evidence type="ECO:0000256" key="2">
    <source>
        <dbReference type="SAM" id="SignalP"/>
    </source>
</evidence>
<accession>A0A1L9RGM2</accession>
<dbReference type="VEuPathDB" id="FungiDB:ASPWEDRAFT_29249"/>
<dbReference type="STRING" id="1073089.A0A1L9RGM2"/>
<dbReference type="InterPro" id="IPR055647">
    <property type="entry name" value="DUF7223"/>
</dbReference>
<gene>
    <name evidence="5" type="ORF">ASPWEDRAFT_29249</name>
</gene>
<dbReference type="EMBL" id="KV878213">
    <property type="protein sequence ID" value="OJJ34075.1"/>
    <property type="molecule type" value="Genomic_DNA"/>
</dbReference>
<feature type="domain" description="DUF7223" evidence="4">
    <location>
        <begin position="227"/>
        <end position="480"/>
    </location>
</feature>
<sequence length="576" mass="61092">MNRLYWLFLAGFAQQCLSLTLREIAPPQDTPHLLTRSDGGWDNNWPGDLSDPDHYNHPACNTTLAPRQVESFYWGGVTDQGRAAIANFTVTGNGHSGHLLSMEKFRNLLSSVQCTNNTMTVGFKDQQIYDWSKEAWGTNHTFTVVAGAGDCGWNENRLPFVVSRVQFGANKMARLIGRPSNWEAVASDYELSVGGPPPAGQGRSLLNRRNWSPSFSLDFDRDLPLDSYTIPNDKIDITIDCDDCGTKGSFDFDFHIKTKFGAIPESATMSITPDDVSFSITPRLSVSGTLKGEMKNEKVLARIPVEGISIPGGILNLGPQIVFSLGYKLNDIDGEGTVSAGVALDLKDSASIDVDFFDPNITATGWKPKVSPIPVAIDSEIDGEFEIYAKAALQLSAEVVKKGYEVNVNVEPFVGANLNALQSLSGACPDDEDKKQFGVEIDPDFGATINAELAKAKKAADPIVSTQLAETTVSTGSTCVPFGAAATSSRVAGGGGGGGGHHASSSYHRPSSIRASATATPTGSADAGHVTPTASTGTTATGTAHKTSTATDDSSSAEETGTHTTTAESSKKTKSH</sequence>
<dbReference type="InterPro" id="IPR054293">
    <property type="entry name" value="DUF7029"/>
</dbReference>
<dbReference type="Proteomes" id="UP000184383">
    <property type="component" value="Unassembled WGS sequence"/>
</dbReference>
<proteinExistence type="predicted"/>
<dbReference type="Pfam" id="PF23865">
    <property type="entry name" value="DUF7223"/>
    <property type="match status" value="1"/>
</dbReference>
<feature type="compositionally biased region" description="Gly residues" evidence="1">
    <location>
        <begin position="492"/>
        <end position="501"/>
    </location>
</feature>
<feature type="region of interest" description="Disordered" evidence="1">
    <location>
        <begin position="491"/>
        <end position="576"/>
    </location>
</feature>
<evidence type="ECO:0000259" key="3">
    <source>
        <dbReference type="Pfam" id="PF22974"/>
    </source>
</evidence>
<reference evidence="6" key="1">
    <citation type="journal article" date="2017" name="Genome Biol.">
        <title>Comparative genomics reveals high biological diversity and specific adaptations in the industrially and medically important fungal genus Aspergillus.</title>
        <authorList>
            <person name="de Vries R.P."/>
            <person name="Riley R."/>
            <person name="Wiebenga A."/>
            <person name="Aguilar-Osorio G."/>
            <person name="Amillis S."/>
            <person name="Uchima C.A."/>
            <person name="Anderluh G."/>
            <person name="Asadollahi M."/>
            <person name="Askin M."/>
            <person name="Barry K."/>
            <person name="Battaglia E."/>
            <person name="Bayram O."/>
            <person name="Benocci T."/>
            <person name="Braus-Stromeyer S.A."/>
            <person name="Caldana C."/>
            <person name="Canovas D."/>
            <person name="Cerqueira G.C."/>
            <person name="Chen F."/>
            <person name="Chen W."/>
            <person name="Choi C."/>
            <person name="Clum A."/>
            <person name="Dos Santos R.A."/>
            <person name="Damasio A.R."/>
            <person name="Diallinas G."/>
            <person name="Emri T."/>
            <person name="Fekete E."/>
            <person name="Flipphi M."/>
            <person name="Freyberg S."/>
            <person name="Gallo A."/>
            <person name="Gournas C."/>
            <person name="Habgood R."/>
            <person name="Hainaut M."/>
            <person name="Harispe M.L."/>
            <person name="Henrissat B."/>
            <person name="Hilden K.S."/>
            <person name="Hope R."/>
            <person name="Hossain A."/>
            <person name="Karabika E."/>
            <person name="Karaffa L."/>
            <person name="Karanyi Z."/>
            <person name="Krasevec N."/>
            <person name="Kuo A."/>
            <person name="Kusch H."/>
            <person name="LaButti K."/>
            <person name="Lagendijk E.L."/>
            <person name="Lapidus A."/>
            <person name="Levasseur A."/>
            <person name="Lindquist E."/>
            <person name="Lipzen A."/>
            <person name="Logrieco A.F."/>
            <person name="MacCabe A."/>
            <person name="Maekelae M.R."/>
            <person name="Malavazi I."/>
            <person name="Melin P."/>
            <person name="Meyer V."/>
            <person name="Mielnichuk N."/>
            <person name="Miskei M."/>
            <person name="Molnar A.P."/>
            <person name="Mule G."/>
            <person name="Ngan C.Y."/>
            <person name="Orejas M."/>
            <person name="Orosz E."/>
            <person name="Ouedraogo J.P."/>
            <person name="Overkamp K.M."/>
            <person name="Park H.-S."/>
            <person name="Perrone G."/>
            <person name="Piumi F."/>
            <person name="Punt P.J."/>
            <person name="Ram A.F."/>
            <person name="Ramon A."/>
            <person name="Rauscher S."/>
            <person name="Record E."/>
            <person name="Riano-Pachon D.M."/>
            <person name="Robert V."/>
            <person name="Roehrig J."/>
            <person name="Ruller R."/>
            <person name="Salamov A."/>
            <person name="Salih N.S."/>
            <person name="Samson R.A."/>
            <person name="Sandor E."/>
            <person name="Sanguinetti M."/>
            <person name="Schuetze T."/>
            <person name="Sepcic K."/>
            <person name="Shelest E."/>
            <person name="Sherlock G."/>
            <person name="Sophianopoulou V."/>
            <person name="Squina F.M."/>
            <person name="Sun H."/>
            <person name="Susca A."/>
            <person name="Todd R.B."/>
            <person name="Tsang A."/>
            <person name="Unkles S.E."/>
            <person name="van de Wiele N."/>
            <person name="van Rossen-Uffink D."/>
            <person name="Oliveira J.V."/>
            <person name="Vesth T.C."/>
            <person name="Visser J."/>
            <person name="Yu J.-H."/>
            <person name="Zhou M."/>
            <person name="Andersen M.R."/>
            <person name="Archer D.B."/>
            <person name="Baker S.E."/>
            <person name="Benoit I."/>
            <person name="Brakhage A.A."/>
            <person name="Braus G.H."/>
            <person name="Fischer R."/>
            <person name="Frisvad J.C."/>
            <person name="Goldman G.H."/>
            <person name="Houbraken J."/>
            <person name="Oakley B."/>
            <person name="Pocsi I."/>
            <person name="Scazzocchio C."/>
            <person name="Seiboth B."/>
            <person name="vanKuyk P.A."/>
            <person name="Wortman J."/>
            <person name="Dyer P.S."/>
            <person name="Grigoriev I.V."/>
        </authorList>
    </citation>
    <scope>NUCLEOTIDE SEQUENCE [LARGE SCALE GENOMIC DNA]</scope>
    <source>
        <strain evidence="6">DTO 134E9</strain>
    </source>
</reference>
<evidence type="ECO:0000313" key="6">
    <source>
        <dbReference type="Proteomes" id="UP000184383"/>
    </source>
</evidence>
<name>A0A1L9RGM2_ASPWE</name>
<organism evidence="5 6">
    <name type="scientific">Aspergillus wentii DTO 134E9</name>
    <dbReference type="NCBI Taxonomy" id="1073089"/>
    <lineage>
        <taxon>Eukaryota</taxon>
        <taxon>Fungi</taxon>
        <taxon>Dikarya</taxon>
        <taxon>Ascomycota</taxon>
        <taxon>Pezizomycotina</taxon>
        <taxon>Eurotiomycetes</taxon>
        <taxon>Eurotiomycetidae</taxon>
        <taxon>Eurotiales</taxon>
        <taxon>Aspergillaceae</taxon>
        <taxon>Aspergillus</taxon>
        <taxon>Aspergillus subgen. Cremei</taxon>
    </lineage>
</organism>
<evidence type="ECO:0000259" key="4">
    <source>
        <dbReference type="Pfam" id="PF23865"/>
    </source>
</evidence>
<feature type="compositionally biased region" description="Low complexity" evidence="1">
    <location>
        <begin position="531"/>
        <end position="568"/>
    </location>
</feature>